<keyword evidence="7" id="KW-0458">Lysosome</keyword>
<evidence type="ECO:0000256" key="5">
    <source>
        <dbReference type="ARBA" id="ARBA00023157"/>
    </source>
</evidence>
<keyword evidence="3" id="KW-0029">Amino-acid transport</keyword>
<name>A0ABD2PYH4_9PLAT</name>
<keyword evidence="10" id="KW-1185">Reference proteome</keyword>
<comment type="caution">
    <text evidence="9">The sequence shown here is derived from an EMBL/GenBank/DDBJ whole genome shotgun (WGS) entry which is preliminary data.</text>
</comment>
<feature type="transmembrane region" description="Helical" evidence="8">
    <location>
        <begin position="151"/>
        <end position="169"/>
    </location>
</feature>
<evidence type="ECO:0008006" key="11">
    <source>
        <dbReference type="Google" id="ProtNLM"/>
    </source>
</evidence>
<evidence type="ECO:0000256" key="3">
    <source>
        <dbReference type="ARBA" id="ARBA00022970"/>
    </source>
</evidence>
<feature type="transmembrane region" description="Helical" evidence="8">
    <location>
        <begin position="26"/>
        <end position="52"/>
    </location>
</feature>
<keyword evidence="8" id="KW-0812">Transmembrane</keyword>
<evidence type="ECO:0000256" key="2">
    <source>
        <dbReference type="ARBA" id="ARBA00022448"/>
    </source>
</evidence>
<evidence type="ECO:0000313" key="10">
    <source>
        <dbReference type="Proteomes" id="UP001626550"/>
    </source>
</evidence>
<keyword evidence="8" id="KW-0472">Membrane</keyword>
<keyword evidence="6" id="KW-0325">Glycoprotein</keyword>
<dbReference type="Proteomes" id="UP001626550">
    <property type="component" value="Unassembled WGS sequence"/>
</dbReference>
<keyword evidence="8" id="KW-1133">Transmembrane helix</keyword>
<evidence type="ECO:0000256" key="6">
    <source>
        <dbReference type="ARBA" id="ARBA00023180"/>
    </source>
</evidence>
<dbReference type="GO" id="GO:0005765">
    <property type="term" value="C:lysosomal membrane"/>
    <property type="evidence" value="ECO:0007669"/>
    <property type="project" value="UniProtKB-SubCell"/>
</dbReference>
<keyword evidence="2" id="KW-0813">Transport</keyword>
<comment type="subcellular location">
    <subcellularLocation>
        <location evidence="1">Lysosome membrane</location>
        <topology evidence="1">Multi-pass membrane protein</topology>
    </subcellularLocation>
</comment>
<feature type="transmembrane region" description="Helical" evidence="8">
    <location>
        <begin position="222"/>
        <end position="245"/>
    </location>
</feature>
<evidence type="ECO:0000256" key="8">
    <source>
        <dbReference type="SAM" id="Phobius"/>
    </source>
</evidence>
<gene>
    <name evidence="9" type="ORF">Ciccas_010530</name>
</gene>
<evidence type="ECO:0000256" key="4">
    <source>
        <dbReference type="ARBA" id="ARBA00023053"/>
    </source>
</evidence>
<feature type="transmembrane region" description="Helical" evidence="8">
    <location>
        <begin position="119"/>
        <end position="139"/>
    </location>
</feature>
<reference evidence="9 10" key="1">
    <citation type="submission" date="2024-11" db="EMBL/GenBank/DDBJ databases">
        <title>Adaptive evolution of stress response genes in parasites aligns with host niche diversity.</title>
        <authorList>
            <person name="Hahn C."/>
            <person name="Resl P."/>
        </authorList>
    </citation>
    <scope>NUCLEOTIDE SEQUENCE [LARGE SCALE GENOMIC DNA]</scope>
    <source>
        <strain evidence="9">EGGRZ-B1_66</strain>
        <tissue evidence="9">Body</tissue>
    </source>
</reference>
<feature type="transmembrane region" description="Helical" evidence="8">
    <location>
        <begin position="189"/>
        <end position="210"/>
    </location>
</feature>
<keyword evidence="5" id="KW-1015">Disulfide bond</keyword>
<evidence type="ECO:0000256" key="7">
    <source>
        <dbReference type="ARBA" id="ARBA00023228"/>
    </source>
</evidence>
<accession>A0ABD2PYH4</accession>
<dbReference type="PANTHER" id="PTHR22950">
    <property type="entry name" value="AMINO ACID TRANSPORTER"/>
    <property type="match status" value="1"/>
</dbReference>
<feature type="non-terminal residue" evidence="9">
    <location>
        <position position="254"/>
    </location>
</feature>
<dbReference type="EMBL" id="JBJKFK010002580">
    <property type="protein sequence ID" value="KAL3310896.1"/>
    <property type="molecule type" value="Genomic_DNA"/>
</dbReference>
<protein>
    <recommendedName>
        <fullName evidence="11">Amino acid transporter transmembrane domain-containing protein</fullName>
    </recommendedName>
</protein>
<organism evidence="9 10">
    <name type="scientific">Cichlidogyrus casuarinus</name>
    <dbReference type="NCBI Taxonomy" id="1844966"/>
    <lineage>
        <taxon>Eukaryota</taxon>
        <taxon>Metazoa</taxon>
        <taxon>Spiralia</taxon>
        <taxon>Lophotrochozoa</taxon>
        <taxon>Platyhelminthes</taxon>
        <taxon>Monogenea</taxon>
        <taxon>Monopisthocotylea</taxon>
        <taxon>Dactylogyridea</taxon>
        <taxon>Ancyrocephalidae</taxon>
        <taxon>Cichlidogyrus</taxon>
    </lineage>
</organism>
<keyword evidence="4" id="KW-0915">Sodium</keyword>
<dbReference type="AlphaFoldDB" id="A0ABD2PYH4"/>
<proteinExistence type="predicted"/>
<evidence type="ECO:0000256" key="1">
    <source>
        <dbReference type="ARBA" id="ARBA00004155"/>
    </source>
</evidence>
<evidence type="ECO:0000313" key="9">
    <source>
        <dbReference type="EMBL" id="KAL3310896.1"/>
    </source>
</evidence>
<dbReference type="GO" id="GO:0006865">
    <property type="term" value="P:amino acid transport"/>
    <property type="evidence" value="ECO:0007669"/>
    <property type="project" value="UniProtKB-KW"/>
</dbReference>
<sequence>LRGFSSSIGIEFVDVLHYYLGRYGSFVGFLFSMLSFVGALIVFFILLTNFLFHTGEFIHEYSQHSHPSMHPIFIHNQTFTDVVCENLPWMPITNASSRSQYMAKLESIDFNVFWDSQRFVPFLIFCLLFPVCTFGNPAFFSRFTAMGVVSLGYILVLILTKAISWGPHFDLYANSTDPYSYVPEFKPSLYNLTGICALAFFIHNAIHTIMKRQKNPKNNSRDLAIAFILVGLTYLLIGTIFFVGFPLPKSCLKD</sequence>
<feature type="non-terminal residue" evidence="9">
    <location>
        <position position="1"/>
    </location>
</feature>
<dbReference type="PANTHER" id="PTHR22950:SF244">
    <property type="entry name" value="NEUTRAL AMINO ACID TRANSPORTER 9"/>
    <property type="match status" value="1"/>
</dbReference>